<name>A0A2M8LB55_9BACT</name>
<organism evidence="1 2">
    <name type="scientific">Candidatus Taylorbacteria bacterium CG10_big_fil_rev_8_21_14_0_10_41_48</name>
    <dbReference type="NCBI Taxonomy" id="1975024"/>
    <lineage>
        <taxon>Bacteria</taxon>
        <taxon>Candidatus Tayloriibacteriota</taxon>
    </lineage>
</organism>
<evidence type="ECO:0000313" key="1">
    <source>
        <dbReference type="EMBL" id="PJE73859.1"/>
    </source>
</evidence>
<dbReference type="Gene3D" id="2.20.28.160">
    <property type="match status" value="1"/>
</dbReference>
<dbReference type="EMBL" id="PFEQ01000014">
    <property type="protein sequence ID" value="PJE73859.1"/>
    <property type="molecule type" value="Genomic_DNA"/>
</dbReference>
<sequence>MKCTCIECKNDIDTSRYPNLAVGHVIECETCGITLEVMDMNGDEMKLEIVDEGK</sequence>
<dbReference type="InterPro" id="IPR005906">
    <property type="entry name" value="LysW"/>
</dbReference>
<dbReference type="Proteomes" id="UP000228700">
    <property type="component" value="Unassembled WGS sequence"/>
</dbReference>
<accession>A0A2M8LB55</accession>
<dbReference type="Pfam" id="PF21344">
    <property type="entry name" value="Zn_ribbon_LysW"/>
    <property type="match status" value="1"/>
</dbReference>
<evidence type="ECO:0000313" key="2">
    <source>
        <dbReference type="Proteomes" id="UP000228700"/>
    </source>
</evidence>
<reference evidence="2" key="1">
    <citation type="submission" date="2017-09" db="EMBL/GenBank/DDBJ databases">
        <title>Depth-based differentiation of microbial function through sediment-hosted aquifers and enrichment of novel symbionts in the deep terrestrial subsurface.</title>
        <authorList>
            <person name="Probst A.J."/>
            <person name="Ladd B."/>
            <person name="Jarett J.K."/>
            <person name="Geller-Mcgrath D.E."/>
            <person name="Sieber C.M.K."/>
            <person name="Emerson J.B."/>
            <person name="Anantharaman K."/>
            <person name="Thomas B.C."/>
            <person name="Malmstrom R."/>
            <person name="Stieglmeier M."/>
            <person name="Klingl A."/>
            <person name="Woyke T."/>
            <person name="Ryan C.M."/>
            <person name="Banfield J.F."/>
        </authorList>
    </citation>
    <scope>NUCLEOTIDE SEQUENCE [LARGE SCALE GENOMIC DNA]</scope>
</reference>
<dbReference type="AlphaFoldDB" id="A0A2M8LB55"/>
<proteinExistence type="predicted"/>
<gene>
    <name evidence="1" type="ORF">COV01_03395</name>
</gene>
<comment type="caution">
    <text evidence="1">The sequence shown here is derived from an EMBL/GenBank/DDBJ whole genome shotgun (WGS) entry which is preliminary data.</text>
</comment>
<protein>
    <submittedName>
        <fullName evidence="1">Lysine biosynthesis protein LysW</fullName>
    </submittedName>
</protein>